<gene>
    <name evidence="2" type="ORF">V8G54_017341</name>
</gene>
<sequence length="148" mass="15904">SFERFLCLQQRYLWRAPEARHCLLLRTCTRALPRLSPTGEFLHRDNREYLAGGSSAHGEDMRRRTAFSVGGGEAIGGGEAEAVGEEQSGQPRSDRRVRCGACSGSTAPVQRSVDAGARGHGVAESVSSGGEQGADNECWRGEVADLRA</sequence>
<name>A0AAQ3S1Z8_VIGMU</name>
<feature type="non-terminal residue" evidence="2">
    <location>
        <position position="148"/>
    </location>
</feature>
<accession>A0AAQ3S1Z8</accession>
<evidence type="ECO:0000313" key="2">
    <source>
        <dbReference type="EMBL" id="WVZ12811.1"/>
    </source>
</evidence>
<dbReference type="Proteomes" id="UP001374535">
    <property type="component" value="Chromosome 5"/>
</dbReference>
<feature type="compositionally biased region" description="Basic and acidic residues" evidence="1">
    <location>
        <begin position="137"/>
        <end position="148"/>
    </location>
</feature>
<evidence type="ECO:0000256" key="1">
    <source>
        <dbReference type="SAM" id="MobiDB-lite"/>
    </source>
</evidence>
<feature type="compositionally biased region" description="Gly residues" evidence="1">
    <location>
        <begin position="69"/>
        <end position="79"/>
    </location>
</feature>
<reference evidence="2 3" key="1">
    <citation type="journal article" date="2023" name="Life. Sci Alliance">
        <title>Evolutionary insights into 3D genome organization and epigenetic landscape of Vigna mungo.</title>
        <authorList>
            <person name="Junaid A."/>
            <person name="Singh B."/>
            <person name="Bhatia S."/>
        </authorList>
    </citation>
    <scope>NUCLEOTIDE SEQUENCE [LARGE SCALE GENOMIC DNA]</scope>
    <source>
        <strain evidence="2">Urdbean</strain>
    </source>
</reference>
<proteinExistence type="predicted"/>
<dbReference type="AlphaFoldDB" id="A0AAQ3S1Z8"/>
<organism evidence="2 3">
    <name type="scientific">Vigna mungo</name>
    <name type="common">Black gram</name>
    <name type="synonym">Phaseolus mungo</name>
    <dbReference type="NCBI Taxonomy" id="3915"/>
    <lineage>
        <taxon>Eukaryota</taxon>
        <taxon>Viridiplantae</taxon>
        <taxon>Streptophyta</taxon>
        <taxon>Embryophyta</taxon>
        <taxon>Tracheophyta</taxon>
        <taxon>Spermatophyta</taxon>
        <taxon>Magnoliopsida</taxon>
        <taxon>eudicotyledons</taxon>
        <taxon>Gunneridae</taxon>
        <taxon>Pentapetalae</taxon>
        <taxon>rosids</taxon>
        <taxon>fabids</taxon>
        <taxon>Fabales</taxon>
        <taxon>Fabaceae</taxon>
        <taxon>Papilionoideae</taxon>
        <taxon>50 kb inversion clade</taxon>
        <taxon>NPAAA clade</taxon>
        <taxon>indigoferoid/millettioid clade</taxon>
        <taxon>Phaseoleae</taxon>
        <taxon>Vigna</taxon>
    </lineage>
</organism>
<evidence type="ECO:0000313" key="3">
    <source>
        <dbReference type="Proteomes" id="UP001374535"/>
    </source>
</evidence>
<dbReference type="EMBL" id="CP144696">
    <property type="protein sequence ID" value="WVZ12811.1"/>
    <property type="molecule type" value="Genomic_DNA"/>
</dbReference>
<protein>
    <submittedName>
        <fullName evidence="2">Uncharacterized protein</fullName>
    </submittedName>
</protein>
<keyword evidence="3" id="KW-1185">Reference proteome</keyword>
<feature type="region of interest" description="Disordered" evidence="1">
    <location>
        <begin position="50"/>
        <end position="148"/>
    </location>
</feature>